<reference evidence="1" key="1">
    <citation type="submission" date="2014-11" db="EMBL/GenBank/DDBJ databases">
        <authorList>
            <person name="Amaro Gonzalez C."/>
        </authorList>
    </citation>
    <scope>NUCLEOTIDE SEQUENCE</scope>
</reference>
<sequence>MTVASAKGSQTPSWGTSGYTRFHANHYCNLKINNHNLSRRQSIREIYS</sequence>
<name>A0A0E9SKK8_ANGAN</name>
<protein>
    <submittedName>
        <fullName evidence="1">Uncharacterized protein</fullName>
    </submittedName>
</protein>
<evidence type="ECO:0000313" key="1">
    <source>
        <dbReference type="EMBL" id="JAH41914.1"/>
    </source>
</evidence>
<proteinExistence type="predicted"/>
<dbReference type="EMBL" id="GBXM01066663">
    <property type="protein sequence ID" value="JAH41914.1"/>
    <property type="molecule type" value="Transcribed_RNA"/>
</dbReference>
<reference evidence="1" key="2">
    <citation type="journal article" date="2015" name="Fish Shellfish Immunol.">
        <title>Early steps in the European eel (Anguilla anguilla)-Vibrio vulnificus interaction in the gills: Role of the RtxA13 toxin.</title>
        <authorList>
            <person name="Callol A."/>
            <person name="Pajuelo D."/>
            <person name="Ebbesson L."/>
            <person name="Teles M."/>
            <person name="MacKenzie S."/>
            <person name="Amaro C."/>
        </authorList>
    </citation>
    <scope>NUCLEOTIDE SEQUENCE</scope>
</reference>
<organism evidence="1">
    <name type="scientific">Anguilla anguilla</name>
    <name type="common">European freshwater eel</name>
    <name type="synonym">Muraena anguilla</name>
    <dbReference type="NCBI Taxonomy" id="7936"/>
    <lineage>
        <taxon>Eukaryota</taxon>
        <taxon>Metazoa</taxon>
        <taxon>Chordata</taxon>
        <taxon>Craniata</taxon>
        <taxon>Vertebrata</taxon>
        <taxon>Euteleostomi</taxon>
        <taxon>Actinopterygii</taxon>
        <taxon>Neopterygii</taxon>
        <taxon>Teleostei</taxon>
        <taxon>Anguilliformes</taxon>
        <taxon>Anguillidae</taxon>
        <taxon>Anguilla</taxon>
    </lineage>
</organism>
<accession>A0A0E9SKK8</accession>
<dbReference type="AlphaFoldDB" id="A0A0E9SKK8"/>